<protein>
    <submittedName>
        <fullName evidence="2">Putative membrane protein</fullName>
    </submittedName>
</protein>
<dbReference type="KEGG" id="mcd:MCRO_0536"/>
<sequence>MDKVHKYNFANYLWFYLMKKKTTFIIPLISFVSLFIIGISLIINRNYSDINFLIVIPIFVSLLMTVLFATIFSINIFKSMEREGLELIVCSRPVTRKNILATRIGFLFLFGFVYSLIIFVIFLIFLTVLKSRIGDSNYYRYLFSSFGVNLFAFYFFGLVTALLATKLNRRIAIAFSLTIFTPLFLVGNLSTYFSESRMNGYGVRLNNKYNDLDTYAFSLDNEKDKLYLVNRTEKNNYNEHKKLFNEVKGNANIAQVMGWLNIPYQMGIVSSNYGTDYFNNQRLSDSKYLSKVDFYSNNNDVRYKYLMSNDNIKMFVPTAPLINNDISDANLKWSTNNLIYAWENADSKNELVEDNFGFSSIDDFAGKLNWKVIQKFLHLDEFDEFFKENIKLDVNNKEATLQEFNSQIFDSFNEFGKNILFNEIFSRSGITESYQQQIYLYVITYYYMFYKHNQSSLFETILKNNKADVNQSQYKVQVKMKSGTLRAYIIGGFSSYLPIIETIKSGASTKQVSRMKLQKDENVSVFKEVSNIFTVQRSSTAFPDYGVALLWSFYILLLVGGVVYIYSRKDFK</sequence>
<reference evidence="2 3" key="3">
    <citation type="journal article" date="2011" name="J. Bacteriol.">
        <title>Genome sequences of Mycoplasma alligatoris A21JP2T and Mycoplasma crocodyli MP145T.</title>
        <authorList>
            <person name="Brown D.R."/>
            <person name="Farmerie W.G."/>
            <person name="May M."/>
            <person name="Benders G.A."/>
            <person name="Durkin A.S."/>
            <person name="Hlavinka K."/>
            <person name="Hostetler J."/>
            <person name="Jackson J."/>
            <person name="Johnson J."/>
            <person name="Miller R.H."/>
            <person name="Paralanov V."/>
            <person name="Radune D."/>
            <person name="Szczypinski B."/>
            <person name="Glass J.I."/>
        </authorList>
    </citation>
    <scope>NUCLEOTIDE SEQUENCE [LARGE SCALE GENOMIC DNA]</scope>
    <source>
        <strain evidence="3">ATCC 51981 / MP145</strain>
    </source>
</reference>
<feature type="transmembrane region" description="Helical" evidence="1">
    <location>
        <begin position="106"/>
        <end position="129"/>
    </location>
</feature>
<dbReference type="Proteomes" id="UP000001845">
    <property type="component" value="Chromosome"/>
</dbReference>
<keyword evidence="1" id="KW-0812">Transmembrane</keyword>
<feature type="transmembrane region" description="Helical" evidence="1">
    <location>
        <begin position="171"/>
        <end position="193"/>
    </location>
</feature>
<evidence type="ECO:0000313" key="2">
    <source>
        <dbReference type="EMBL" id="ADE19757.1"/>
    </source>
</evidence>
<dbReference type="AlphaFoldDB" id="D5E5W3"/>
<name>D5E5W3_MYCCM</name>
<feature type="transmembrane region" description="Helical" evidence="1">
    <location>
        <begin position="141"/>
        <end position="164"/>
    </location>
</feature>
<reference evidence="3" key="1">
    <citation type="submission" date="2010-03" db="EMBL/GenBank/DDBJ databases">
        <title>The complete genome of Mycoplasma crocodyli MP145.</title>
        <authorList>
            <person name="Glass J.I."/>
            <person name="Durkin A.S."/>
            <person name="Hostetler J."/>
            <person name="Jackson J."/>
            <person name="Johnson J."/>
            <person name="May M.A."/>
            <person name="Paralanov V."/>
            <person name="Radune D."/>
            <person name="Szczypinski B."/>
            <person name="Brown D.R."/>
        </authorList>
    </citation>
    <scope>NUCLEOTIDE SEQUENCE [LARGE SCALE GENOMIC DNA]</scope>
    <source>
        <strain evidence="3">ATCC 51981 / MP145</strain>
    </source>
</reference>
<keyword evidence="1" id="KW-0472">Membrane</keyword>
<feature type="transmembrane region" description="Helical" evidence="1">
    <location>
        <begin position="50"/>
        <end position="77"/>
    </location>
</feature>
<organism evidence="2 3">
    <name type="scientific">Mycoplasma crocodyli (strain ATCC 51981 / MP145)</name>
    <dbReference type="NCBI Taxonomy" id="512564"/>
    <lineage>
        <taxon>Bacteria</taxon>
        <taxon>Bacillati</taxon>
        <taxon>Mycoplasmatota</taxon>
        <taxon>Mollicutes</taxon>
        <taxon>Mycoplasmataceae</taxon>
        <taxon>Mycoplasma</taxon>
    </lineage>
</organism>
<gene>
    <name evidence="2" type="ordered locus">MCRO_0536</name>
</gene>
<dbReference type="EMBL" id="CP001991">
    <property type="protein sequence ID" value="ADE19757.1"/>
    <property type="molecule type" value="Genomic_DNA"/>
</dbReference>
<evidence type="ECO:0000313" key="3">
    <source>
        <dbReference type="Proteomes" id="UP000001845"/>
    </source>
</evidence>
<feature type="transmembrane region" description="Helical" evidence="1">
    <location>
        <begin position="545"/>
        <end position="566"/>
    </location>
</feature>
<proteinExistence type="predicted"/>
<keyword evidence="3" id="KW-1185">Reference proteome</keyword>
<dbReference type="STRING" id="512564.MCRO_0536"/>
<dbReference type="HOGENOM" id="CLU_029433_1_0_14"/>
<accession>D5E5W3</accession>
<evidence type="ECO:0000256" key="1">
    <source>
        <dbReference type="SAM" id="Phobius"/>
    </source>
</evidence>
<keyword evidence="1" id="KW-1133">Transmembrane helix</keyword>
<feature type="transmembrane region" description="Helical" evidence="1">
    <location>
        <begin position="24"/>
        <end position="44"/>
    </location>
</feature>
<dbReference type="eggNOG" id="COG1277">
    <property type="taxonomic scope" value="Bacteria"/>
</dbReference>
<dbReference type="RefSeq" id="WP_013054533.1">
    <property type="nucleotide sequence ID" value="NC_014014.1"/>
</dbReference>
<reference key="2">
    <citation type="submission" date="2010-03" db="EMBL/GenBank/DDBJ databases">
        <authorList>
            <person name="Ma Z."/>
            <person name="Wang X."/>
            <person name="Liu H."/>
        </authorList>
    </citation>
    <scope>NUCLEOTIDE SEQUENCE</scope>
    <source>
        <strain>MP145</strain>
    </source>
</reference>